<dbReference type="Gene3D" id="2.30.30.40">
    <property type="entry name" value="SH3 Domains"/>
    <property type="match status" value="1"/>
</dbReference>
<protein>
    <recommendedName>
        <fullName evidence="1">CheW-like domain-containing protein</fullName>
    </recommendedName>
</protein>
<dbReference type="EMBL" id="QWEY01000001">
    <property type="protein sequence ID" value="RGP38602.1"/>
    <property type="molecule type" value="Genomic_DNA"/>
</dbReference>
<dbReference type="GO" id="GO:0007165">
    <property type="term" value="P:signal transduction"/>
    <property type="evidence" value="ECO:0007669"/>
    <property type="project" value="InterPro"/>
</dbReference>
<feature type="domain" description="CheW-like" evidence="1">
    <location>
        <begin position="22"/>
        <end position="165"/>
    </location>
</feature>
<organism evidence="2 3">
    <name type="scientific">Pseudotabrizicola alkalilacus</name>
    <dbReference type="NCBI Taxonomy" id="2305252"/>
    <lineage>
        <taxon>Bacteria</taxon>
        <taxon>Pseudomonadati</taxon>
        <taxon>Pseudomonadota</taxon>
        <taxon>Alphaproteobacteria</taxon>
        <taxon>Rhodobacterales</taxon>
        <taxon>Paracoccaceae</taxon>
        <taxon>Pseudotabrizicola</taxon>
    </lineage>
</organism>
<dbReference type="SMART" id="SM00260">
    <property type="entry name" value="CheW"/>
    <property type="match status" value="1"/>
</dbReference>
<evidence type="ECO:0000313" key="3">
    <source>
        <dbReference type="Proteomes" id="UP000284547"/>
    </source>
</evidence>
<dbReference type="Gene3D" id="2.40.50.180">
    <property type="entry name" value="CheA-289, Domain 4"/>
    <property type="match status" value="1"/>
</dbReference>
<dbReference type="GO" id="GO:0006935">
    <property type="term" value="P:chemotaxis"/>
    <property type="evidence" value="ECO:0007669"/>
    <property type="project" value="InterPro"/>
</dbReference>
<accession>A0A411Z6F7</accession>
<dbReference type="Proteomes" id="UP000284547">
    <property type="component" value="Unassembled WGS sequence"/>
</dbReference>
<dbReference type="AlphaFoldDB" id="A0A411Z6F7"/>
<comment type="caution">
    <text evidence="2">The sequence shown here is derived from an EMBL/GenBank/DDBJ whole genome shotgun (WGS) entry which is preliminary data.</text>
</comment>
<name>A0A411Z6F7_9RHOB</name>
<dbReference type="Pfam" id="PF01584">
    <property type="entry name" value="CheW"/>
    <property type="match status" value="1"/>
</dbReference>
<proteinExistence type="predicted"/>
<gene>
    <name evidence="2" type="ORF">D1012_00245</name>
</gene>
<dbReference type="InterPro" id="IPR039315">
    <property type="entry name" value="CheW"/>
</dbReference>
<dbReference type="InterPro" id="IPR002545">
    <property type="entry name" value="CheW-lke_dom"/>
</dbReference>
<dbReference type="PANTHER" id="PTHR22617:SF23">
    <property type="entry name" value="CHEMOTAXIS PROTEIN CHEW"/>
    <property type="match status" value="1"/>
</dbReference>
<dbReference type="PROSITE" id="PS50851">
    <property type="entry name" value="CHEW"/>
    <property type="match status" value="1"/>
</dbReference>
<dbReference type="RefSeq" id="WP_118149351.1">
    <property type="nucleotide sequence ID" value="NZ_QWEY01000001.1"/>
</dbReference>
<dbReference type="PANTHER" id="PTHR22617">
    <property type="entry name" value="CHEMOTAXIS SENSOR HISTIDINE KINASE-RELATED"/>
    <property type="match status" value="1"/>
</dbReference>
<evidence type="ECO:0000313" key="2">
    <source>
        <dbReference type="EMBL" id="RGP38602.1"/>
    </source>
</evidence>
<evidence type="ECO:0000259" key="1">
    <source>
        <dbReference type="PROSITE" id="PS50851"/>
    </source>
</evidence>
<dbReference type="GO" id="GO:0005829">
    <property type="term" value="C:cytosol"/>
    <property type="evidence" value="ECO:0007669"/>
    <property type="project" value="TreeGrafter"/>
</dbReference>
<dbReference type="InterPro" id="IPR036061">
    <property type="entry name" value="CheW-like_dom_sf"/>
</dbReference>
<reference evidence="2 3" key="1">
    <citation type="submission" date="2018-08" db="EMBL/GenBank/DDBJ databases">
        <title>Flavobacterium tibetense sp. nov., isolated from a wetland YonghuCo on Tibetan Plateau.</title>
        <authorList>
            <person name="Phurbu D."/>
            <person name="Lu H."/>
            <person name="Xing P."/>
        </authorList>
    </citation>
    <scope>NUCLEOTIDE SEQUENCE [LARGE SCALE GENOMIC DNA]</scope>
    <source>
        <strain evidence="2 3">DJC</strain>
    </source>
</reference>
<sequence length="171" mass="18338">MTATALAEEAWTDDDLLIVDDPRTYVTFVLAEQTLAVDVSMVREILDMQTITRLPNAPGDLLGMIDIRGENVALVDLPGRLCLHGSNPEGNGRIIVLEFGTNPRTPIGVIADRVLGVVEIPEGEIGSAPSAMTSWDASVLRGVTRINGRLVQILALDTVFRANVPGAFDFG</sequence>
<dbReference type="OrthoDB" id="3291462at2"/>
<dbReference type="SUPFAM" id="SSF50341">
    <property type="entry name" value="CheW-like"/>
    <property type="match status" value="1"/>
</dbReference>
<keyword evidence="3" id="KW-1185">Reference proteome</keyword>